<evidence type="ECO:0000259" key="2">
    <source>
        <dbReference type="Pfam" id="PF03795"/>
    </source>
</evidence>
<keyword evidence="4" id="KW-1185">Reference proteome</keyword>
<dbReference type="OrthoDB" id="668782at2"/>
<dbReference type="Pfam" id="PF03795">
    <property type="entry name" value="YCII"/>
    <property type="match status" value="1"/>
</dbReference>
<organism evidence="3 4">
    <name type="scientific">Amycolatopsis echigonensis</name>
    <dbReference type="NCBI Taxonomy" id="2576905"/>
    <lineage>
        <taxon>Bacteria</taxon>
        <taxon>Bacillati</taxon>
        <taxon>Actinomycetota</taxon>
        <taxon>Actinomycetes</taxon>
        <taxon>Pseudonocardiales</taxon>
        <taxon>Pseudonocardiaceae</taxon>
        <taxon>Amycolatopsis</taxon>
    </lineage>
</organism>
<dbReference type="AlphaFoldDB" id="A0A2N3WPT6"/>
<dbReference type="Gene3D" id="3.30.70.1060">
    <property type="entry name" value="Dimeric alpha+beta barrel"/>
    <property type="match status" value="1"/>
</dbReference>
<sequence>MRYLIMIHSNPRFRALWEELPDEKKAEFGRSHLALSKALEESGELVLSDGLADPAEAKCVTVRDGKAVASDGPFAEVKEHLVGFYLVECESMERALEHAARVPDALYGKVEVRPVRTVKELGL</sequence>
<dbReference type="InterPro" id="IPR005545">
    <property type="entry name" value="YCII"/>
</dbReference>
<accession>A0A2N3WPT6</accession>
<comment type="similarity">
    <text evidence="1">Belongs to the YciI family.</text>
</comment>
<comment type="caution">
    <text evidence="3">The sequence shown here is derived from an EMBL/GenBank/DDBJ whole genome shotgun (WGS) entry which is preliminary data.</text>
</comment>
<dbReference type="RefSeq" id="WP_101441209.1">
    <property type="nucleotide sequence ID" value="NZ_PJMY01000003.1"/>
</dbReference>
<dbReference type="EMBL" id="PJMY01000003">
    <property type="protein sequence ID" value="PKV95887.1"/>
    <property type="molecule type" value="Genomic_DNA"/>
</dbReference>
<gene>
    <name evidence="3" type="ORF">ATK30_6820</name>
</gene>
<evidence type="ECO:0000313" key="3">
    <source>
        <dbReference type="EMBL" id="PKV95887.1"/>
    </source>
</evidence>
<reference evidence="3 4" key="1">
    <citation type="submission" date="2017-12" db="EMBL/GenBank/DDBJ databases">
        <title>Sequencing the genomes of 1000 Actinobacteria strains.</title>
        <authorList>
            <person name="Klenk H.-P."/>
        </authorList>
    </citation>
    <scope>NUCLEOTIDE SEQUENCE [LARGE SCALE GENOMIC DNA]</scope>
    <source>
        <strain evidence="3 4">DSM 45165</strain>
    </source>
</reference>
<dbReference type="PANTHER" id="PTHR35174">
    <property type="entry name" value="BLL7171 PROTEIN-RELATED"/>
    <property type="match status" value="1"/>
</dbReference>
<dbReference type="Proteomes" id="UP000233750">
    <property type="component" value="Unassembled WGS sequence"/>
</dbReference>
<proteinExistence type="inferred from homology"/>
<dbReference type="SUPFAM" id="SSF54909">
    <property type="entry name" value="Dimeric alpha+beta barrel"/>
    <property type="match status" value="1"/>
</dbReference>
<evidence type="ECO:0000256" key="1">
    <source>
        <dbReference type="ARBA" id="ARBA00007689"/>
    </source>
</evidence>
<evidence type="ECO:0000313" key="4">
    <source>
        <dbReference type="Proteomes" id="UP000233750"/>
    </source>
</evidence>
<dbReference type="InterPro" id="IPR011008">
    <property type="entry name" value="Dimeric_a/b-barrel"/>
</dbReference>
<name>A0A2N3WPT6_9PSEU</name>
<dbReference type="PANTHER" id="PTHR35174:SF3">
    <property type="entry name" value="BLL7171 PROTEIN"/>
    <property type="match status" value="1"/>
</dbReference>
<protein>
    <recommendedName>
        <fullName evidence="2">YCII-related domain-containing protein</fullName>
    </recommendedName>
</protein>
<feature type="domain" description="YCII-related" evidence="2">
    <location>
        <begin position="1"/>
        <end position="117"/>
    </location>
</feature>